<evidence type="ECO:0000313" key="2">
    <source>
        <dbReference type="EMBL" id="EAX97830.1"/>
    </source>
</evidence>
<proteinExistence type="predicted"/>
<reference evidence="2" key="1">
    <citation type="submission" date="2006-10" db="EMBL/GenBank/DDBJ databases">
        <authorList>
            <person name="Amadeo P."/>
            <person name="Zhao Q."/>
            <person name="Wortman J."/>
            <person name="Fraser-Liggett C."/>
            <person name="Carlton J."/>
        </authorList>
    </citation>
    <scope>NUCLEOTIDE SEQUENCE</scope>
    <source>
        <strain evidence="2">G3</strain>
    </source>
</reference>
<evidence type="ECO:0000313" key="3">
    <source>
        <dbReference type="Proteomes" id="UP000001542"/>
    </source>
</evidence>
<accession>A2FBA0</accession>
<dbReference type="RefSeq" id="XP_001310760.1">
    <property type="nucleotide sequence ID" value="XM_001310759.1"/>
</dbReference>
<organism evidence="2 3">
    <name type="scientific">Trichomonas vaginalis (strain ATCC PRA-98 / G3)</name>
    <dbReference type="NCBI Taxonomy" id="412133"/>
    <lineage>
        <taxon>Eukaryota</taxon>
        <taxon>Metamonada</taxon>
        <taxon>Parabasalia</taxon>
        <taxon>Trichomonadida</taxon>
        <taxon>Trichomonadidae</taxon>
        <taxon>Trichomonas</taxon>
    </lineage>
</organism>
<protein>
    <submittedName>
        <fullName evidence="2">Uncharacterized protein</fullName>
    </submittedName>
</protein>
<keyword evidence="3" id="KW-1185">Reference proteome</keyword>
<dbReference type="KEGG" id="tva:4755618"/>
<feature type="compositionally biased region" description="Acidic residues" evidence="1">
    <location>
        <begin position="291"/>
        <end position="304"/>
    </location>
</feature>
<feature type="region of interest" description="Disordered" evidence="1">
    <location>
        <begin position="286"/>
        <end position="336"/>
    </location>
</feature>
<feature type="compositionally biased region" description="Basic and acidic residues" evidence="1">
    <location>
        <begin position="326"/>
        <end position="336"/>
    </location>
</feature>
<evidence type="ECO:0000256" key="1">
    <source>
        <dbReference type="SAM" id="MobiDB-lite"/>
    </source>
</evidence>
<dbReference type="Proteomes" id="UP000001542">
    <property type="component" value="Unassembled WGS sequence"/>
</dbReference>
<sequence length="336" mass="39993">MLEYTKDVDYKSEFIGECRKFIKILKNPSLKFGTLNNYALNKIADRIPNIVLGLMYNPEFADNVKLLNELFRVYLLITSHHETYYSNLKHAYESSTYSFEEEIYHFKYNLTTYDGIKKKFNPGLLKPIFNTTYSREYEKNIIEQTYPLRLFIRAYALIEDMPNILQYFAYMVHINCVSNEYWCRKFFKEVKKQNLEYFPFLLDRITPTFELVGMKEVCEALKWARSLNSSSSTNASKDLISALKEFYCATDYYHYDYGFNKFEDEEYDDTPYSIVSGKMYDASIDPNNEILNDDDSNYDDEDYNDSSKETYYYDDVDYNADDENETKDTSNEKEEL</sequence>
<name>A2FBA0_TRIV3</name>
<dbReference type="EMBL" id="DS113699">
    <property type="protein sequence ID" value="EAX97830.1"/>
    <property type="molecule type" value="Genomic_DNA"/>
</dbReference>
<feature type="compositionally biased region" description="Acidic residues" evidence="1">
    <location>
        <begin position="312"/>
        <end position="325"/>
    </location>
</feature>
<reference evidence="2" key="2">
    <citation type="journal article" date="2007" name="Science">
        <title>Draft genome sequence of the sexually transmitted pathogen Trichomonas vaginalis.</title>
        <authorList>
            <person name="Carlton J.M."/>
            <person name="Hirt R.P."/>
            <person name="Silva J.C."/>
            <person name="Delcher A.L."/>
            <person name="Schatz M."/>
            <person name="Zhao Q."/>
            <person name="Wortman J.R."/>
            <person name="Bidwell S.L."/>
            <person name="Alsmark U.C.M."/>
            <person name="Besteiro S."/>
            <person name="Sicheritz-Ponten T."/>
            <person name="Noel C.J."/>
            <person name="Dacks J.B."/>
            <person name="Foster P.G."/>
            <person name="Simillion C."/>
            <person name="Van de Peer Y."/>
            <person name="Miranda-Saavedra D."/>
            <person name="Barton G.J."/>
            <person name="Westrop G.D."/>
            <person name="Mueller S."/>
            <person name="Dessi D."/>
            <person name="Fiori P.L."/>
            <person name="Ren Q."/>
            <person name="Paulsen I."/>
            <person name="Zhang H."/>
            <person name="Bastida-Corcuera F.D."/>
            <person name="Simoes-Barbosa A."/>
            <person name="Brown M.T."/>
            <person name="Hayes R.D."/>
            <person name="Mukherjee M."/>
            <person name="Okumura C.Y."/>
            <person name="Schneider R."/>
            <person name="Smith A.J."/>
            <person name="Vanacova S."/>
            <person name="Villalvazo M."/>
            <person name="Haas B.J."/>
            <person name="Pertea M."/>
            <person name="Feldblyum T.V."/>
            <person name="Utterback T.R."/>
            <person name="Shu C.L."/>
            <person name="Osoegawa K."/>
            <person name="de Jong P.J."/>
            <person name="Hrdy I."/>
            <person name="Horvathova L."/>
            <person name="Zubacova Z."/>
            <person name="Dolezal P."/>
            <person name="Malik S.B."/>
            <person name="Logsdon J.M. Jr."/>
            <person name="Henze K."/>
            <person name="Gupta A."/>
            <person name="Wang C.C."/>
            <person name="Dunne R.L."/>
            <person name="Upcroft J.A."/>
            <person name="Upcroft P."/>
            <person name="White O."/>
            <person name="Salzberg S.L."/>
            <person name="Tang P."/>
            <person name="Chiu C.-H."/>
            <person name="Lee Y.-S."/>
            <person name="Embley T.M."/>
            <person name="Coombs G.H."/>
            <person name="Mottram J.C."/>
            <person name="Tachezy J."/>
            <person name="Fraser-Liggett C.M."/>
            <person name="Johnson P.J."/>
        </authorList>
    </citation>
    <scope>NUCLEOTIDE SEQUENCE [LARGE SCALE GENOMIC DNA]</scope>
    <source>
        <strain evidence="2">G3</strain>
    </source>
</reference>
<dbReference type="InParanoid" id="A2FBA0"/>
<dbReference type="VEuPathDB" id="TrichDB:TVAG_411920"/>
<gene>
    <name evidence="2" type="ORF">TVAG_411920</name>
</gene>
<dbReference type="AlphaFoldDB" id="A2FBA0"/>
<dbReference type="VEuPathDB" id="TrichDB:TVAGG3_0995720"/>